<reference evidence="7 8" key="1">
    <citation type="submission" date="2022-11" db="UniProtKB">
        <authorList>
            <consortium name="WormBaseParasite"/>
        </authorList>
    </citation>
    <scope>IDENTIFICATION</scope>
</reference>
<keyword evidence="1 2" id="KW-1015">Disulfide bond</keyword>
<feature type="domain" description="EGF-like" evidence="5">
    <location>
        <begin position="506"/>
        <end position="542"/>
    </location>
</feature>
<feature type="signal peptide" evidence="3">
    <location>
        <begin position="1"/>
        <end position="19"/>
    </location>
</feature>
<organism evidence="6 8">
    <name type="scientific">Parascaris univalens</name>
    <name type="common">Nematode worm</name>
    <dbReference type="NCBI Taxonomy" id="6257"/>
    <lineage>
        <taxon>Eukaryota</taxon>
        <taxon>Metazoa</taxon>
        <taxon>Ecdysozoa</taxon>
        <taxon>Nematoda</taxon>
        <taxon>Chromadorea</taxon>
        <taxon>Rhabditida</taxon>
        <taxon>Spirurina</taxon>
        <taxon>Ascaridomorpha</taxon>
        <taxon>Ascaridoidea</taxon>
        <taxon>Ascarididae</taxon>
        <taxon>Parascaris</taxon>
    </lineage>
</organism>
<dbReference type="PROSITE" id="PS50026">
    <property type="entry name" value="EGF_3"/>
    <property type="match status" value="1"/>
</dbReference>
<keyword evidence="3" id="KW-0732">Signal</keyword>
<feature type="chain" id="PRO_5041189885" evidence="3">
    <location>
        <begin position="20"/>
        <end position="729"/>
    </location>
</feature>
<dbReference type="InterPro" id="IPR001791">
    <property type="entry name" value="Laminin_G"/>
</dbReference>
<dbReference type="InterPro" id="IPR013320">
    <property type="entry name" value="ConA-like_dom_sf"/>
</dbReference>
<evidence type="ECO:0000256" key="2">
    <source>
        <dbReference type="PROSITE-ProRule" id="PRU00076"/>
    </source>
</evidence>
<dbReference type="CDD" id="cd00110">
    <property type="entry name" value="LamG"/>
    <property type="match status" value="3"/>
</dbReference>
<dbReference type="SUPFAM" id="SSF57196">
    <property type="entry name" value="EGF/Laminin"/>
    <property type="match status" value="1"/>
</dbReference>
<comment type="caution">
    <text evidence="2">Lacks conserved residue(s) required for the propagation of feature annotation.</text>
</comment>
<dbReference type="Gene3D" id="2.60.120.200">
    <property type="match status" value="3"/>
</dbReference>
<dbReference type="Gene3D" id="2.10.25.10">
    <property type="entry name" value="Laminin"/>
    <property type="match status" value="1"/>
</dbReference>
<dbReference type="AlphaFoldDB" id="A0A915ATE4"/>
<dbReference type="PROSITE" id="PS50025">
    <property type="entry name" value="LAM_G_DOMAIN"/>
    <property type="match status" value="3"/>
</dbReference>
<dbReference type="PANTHER" id="PTHR15036:SF85">
    <property type="entry name" value="SP2353, ISOFORM A"/>
    <property type="match status" value="1"/>
</dbReference>
<sequence length="729" mass="80900">MSILHLYMVVIFSASMSSARTVAFQGSCADQAVLCEQLCIAISNEAYECGCWDGHVLLDDGLGCTASESKVVFEFPGKSTREAPPQIAALGFNGRSFVQFPAPENAYLETNISVEFRFDENHDGIIFYAGEFEGNDFISIAMNGKNIVLRFDCGEGTVEDLYNGPFEKNVWHTLNVKRKFCSRSEVKVDAENVMYDDIRELANYKGITIEQGLFVGGTPSKISRLDERTTTSNGFRGCIRKLVVNGIELFDAATVTNLALSSTEPCRRQAVVVKANSSDRKFDAVDVRSQSSNESVAPNDAFIFNRSSALDGFPLPFDDPDEAVPNVTTTKRSFAPKVAEFDADAYVKLNAPRDVDEYLELRFHLKPIEPNGLIYLHRSKSRHFAVYLEDAYLSTQYSLGADCVILRSGLPLALNSWHEAEIWRSGRAALIKVDHQSWIENRVSTDVTDFHRTEFSFFGGAPDDQIPSEVLSRRGFSGCLKKVHQNGRAVHLIEDALTSTDVHECGWDPCSETHCGAHARCVDAHATAVCMCTFPAYGPLCENTFDSGPSKMKFSRFSYLRFADHRIMKHITGETLDLSFLMKRSKQVNSVETRDTSQVLVYVGDEDNVGDFLHLLLTNKGEVRLIMNLGSGVTTLTHPTPIHSSKWYNITVSRQARQISLSVNGSSITTTAPSPSVEMNVYDAFYVGGTKRHDEALTGFVGCIQGIRIDYEEIDSPLNVTEAINILRC</sequence>
<keyword evidence="2" id="KW-0245">EGF-like domain</keyword>
<evidence type="ECO:0000256" key="1">
    <source>
        <dbReference type="ARBA" id="ARBA00023157"/>
    </source>
</evidence>
<proteinExistence type="predicted"/>
<dbReference type="PROSITE" id="PS00022">
    <property type="entry name" value="EGF_1"/>
    <property type="match status" value="1"/>
</dbReference>
<feature type="domain" description="Laminin G" evidence="4">
    <location>
        <begin position="336"/>
        <end position="510"/>
    </location>
</feature>
<dbReference type="Proteomes" id="UP000887569">
    <property type="component" value="Unplaced"/>
</dbReference>
<dbReference type="InterPro" id="IPR000742">
    <property type="entry name" value="EGF"/>
</dbReference>
<protein>
    <submittedName>
        <fullName evidence="7 8">Laminin G domain-containing protein</fullName>
    </submittedName>
</protein>
<evidence type="ECO:0000313" key="8">
    <source>
        <dbReference type="WBParaSite" id="PgR014X_g019_t06"/>
    </source>
</evidence>
<dbReference type="InterPro" id="IPR050372">
    <property type="entry name" value="Neurexin-related_CASP"/>
</dbReference>
<dbReference type="SMART" id="SM00282">
    <property type="entry name" value="LamG"/>
    <property type="match status" value="3"/>
</dbReference>
<evidence type="ECO:0000256" key="3">
    <source>
        <dbReference type="SAM" id="SignalP"/>
    </source>
</evidence>
<evidence type="ECO:0000313" key="6">
    <source>
        <dbReference type="Proteomes" id="UP000887569"/>
    </source>
</evidence>
<dbReference type="WBParaSite" id="PgR014X_g019_t06">
    <property type="protein sequence ID" value="PgR014X_g019_t06"/>
    <property type="gene ID" value="PgR014X_g019"/>
</dbReference>
<dbReference type="Pfam" id="PF02210">
    <property type="entry name" value="Laminin_G_2"/>
    <property type="match status" value="3"/>
</dbReference>
<feature type="domain" description="Laminin G" evidence="4">
    <location>
        <begin position="87"/>
        <end position="266"/>
    </location>
</feature>
<feature type="domain" description="Laminin G" evidence="4">
    <location>
        <begin position="549"/>
        <end position="729"/>
    </location>
</feature>
<dbReference type="PANTHER" id="PTHR15036">
    <property type="entry name" value="PIKACHURIN-LIKE PROTEIN"/>
    <property type="match status" value="1"/>
</dbReference>
<accession>A0A915ATE4</accession>
<dbReference type="WBParaSite" id="PgR014X_g019_t04">
    <property type="protein sequence ID" value="PgR014X_g019_t04"/>
    <property type="gene ID" value="PgR014X_g019"/>
</dbReference>
<evidence type="ECO:0000259" key="5">
    <source>
        <dbReference type="PROSITE" id="PS50026"/>
    </source>
</evidence>
<name>A0A915ATE4_PARUN</name>
<evidence type="ECO:0000313" key="7">
    <source>
        <dbReference type="WBParaSite" id="PgR014X_g019_t04"/>
    </source>
</evidence>
<dbReference type="SUPFAM" id="SSF49899">
    <property type="entry name" value="Concanavalin A-like lectins/glucanases"/>
    <property type="match status" value="3"/>
</dbReference>
<keyword evidence="6" id="KW-1185">Reference proteome</keyword>
<evidence type="ECO:0000259" key="4">
    <source>
        <dbReference type="PROSITE" id="PS50025"/>
    </source>
</evidence>
<dbReference type="GO" id="GO:0016020">
    <property type="term" value="C:membrane"/>
    <property type="evidence" value="ECO:0007669"/>
    <property type="project" value="UniProtKB-SubCell"/>
</dbReference>
<feature type="disulfide bond" evidence="2">
    <location>
        <begin position="532"/>
        <end position="541"/>
    </location>
</feature>